<organism evidence="1 2">
    <name type="scientific">Diplogelasinospora grovesii</name>
    <dbReference type="NCBI Taxonomy" id="303347"/>
    <lineage>
        <taxon>Eukaryota</taxon>
        <taxon>Fungi</taxon>
        <taxon>Dikarya</taxon>
        <taxon>Ascomycota</taxon>
        <taxon>Pezizomycotina</taxon>
        <taxon>Sordariomycetes</taxon>
        <taxon>Sordariomycetidae</taxon>
        <taxon>Sordariales</taxon>
        <taxon>Diplogelasinosporaceae</taxon>
        <taxon>Diplogelasinospora</taxon>
    </lineage>
</organism>
<sequence>MPPRPSSSVYLEPFHLDDILQQISEQEWRQEIRTLHALIDENEELKAELNGLRRIWGLIYKIMMQVNKAAEQLYMVTTKAGRVVDKQRKIWIANCTAF</sequence>
<gene>
    <name evidence="1" type="ORF">QBC46DRAFT_275272</name>
</gene>
<evidence type="ECO:0000313" key="2">
    <source>
        <dbReference type="Proteomes" id="UP001303473"/>
    </source>
</evidence>
<comment type="caution">
    <text evidence="1">The sequence shown here is derived from an EMBL/GenBank/DDBJ whole genome shotgun (WGS) entry which is preliminary data.</text>
</comment>
<name>A0AAN6MUG2_9PEZI</name>
<keyword evidence="2" id="KW-1185">Reference proteome</keyword>
<reference evidence="2" key="1">
    <citation type="journal article" date="2023" name="Mol. Phylogenet. Evol.">
        <title>Genome-scale phylogeny and comparative genomics of the fungal order Sordariales.</title>
        <authorList>
            <person name="Hensen N."/>
            <person name="Bonometti L."/>
            <person name="Westerberg I."/>
            <person name="Brannstrom I.O."/>
            <person name="Guillou S."/>
            <person name="Cros-Aarteil S."/>
            <person name="Calhoun S."/>
            <person name="Haridas S."/>
            <person name="Kuo A."/>
            <person name="Mondo S."/>
            <person name="Pangilinan J."/>
            <person name="Riley R."/>
            <person name="LaButti K."/>
            <person name="Andreopoulos B."/>
            <person name="Lipzen A."/>
            <person name="Chen C."/>
            <person name="Yan M."/>
            <person name="Daum C."/>
            <person name="Ng V."/>
            <person name="Clum A."/>
            <person name="Steindorff A."/>
            <person name="Ohm R.A."/>
            <person name="Martin F."/>
            <person name="Silar P."/>
            <person name="Natvig D.O."/>
            <person name="Lalanne C."/>
            <person name="Gautier V."/>
            <person name="Ament-Velasquez S.L."/>
            <person name="Kruys A."/>
            <person name="Hutchinson M.I."/>
            <person name="Powell A.J."/>
            <person name="Barry K."/>
            <person name="Miller A.N."/>
            <person name="Grigoriev I.V."/>
            <person name="Debuchy R."/>
            <person name="Gladieux P."/>
            <person name="Hiltunen Thoren M."/>
            <person name="Johannesson H."/>
        </authorList>
    </citation>
    <scope>NUCLEOTIDE SEQUENCE [LARGE SCALE GENOMIC DNA]</scope>
    <source>
        <strain evidence="2">CBS 340.73</strain>
    </source>
</reference>
<protein>
    <submittedName>
        <fullName evidence="1">Uncharacterized protein</fullName>
    </submittedName>
</protein>
<dbReference type="Proteomes" id="UP001303473">
    <property type="component" value="Unassembled WGS sequence"/>
</dbReference>
<dbReference type="AlphaFoldDB" id="A0AAN6MUG2"/>
<evidence type="ECO:0000313" key="1">
    <source>
        <dbReference type="EMBL" id="KAK3933706.1"/>
    </source>
</evidence>
<proteinExistence type="predicted"/>
<accession>A0AAN6MUG2</accession>
<dbReference type="EMBL" id="MU854090">
    <property type="protein sequence ID" value="KAK3933706.1"/>
    <property type="molecule type" value="Genomic_DNA"/>
</dbReference>